<accession>A0ABW6A8Q4</accession>
<comment type="similarity">
    <text evidence="2">Belongs to the glycosyl hydrolase 29 family.</text>
</comment>
<organism evidence="9 10">
    <name type="scientific">Terrimonas rubra</name>
    <dbReference type="NCBI Taxonomy" id="1035890"/>
    <lineage>
        <taxon>Bacteria</taxon>
        <taxon>Pseudomonadati</taxon>
        <taxon>Bacteroidota</taxon>
        <taxon>Chitinophagia</taxon>
        <taxon>Chitinophagales</taxon>
        <taxon>Chitinophagaceae</taxon>
        <taxon>Terrimonas</taxon>
    </lineage>
</organism>
<dbReference type="InterPro" id="IPR000933">
    <property type="entry name" value="Glyco_hydro_29"/>
</dbReference>
<evidence type="ECO:0000256" key="2">
    <source>
        <dbReference type="ARBA" id="ARBA00007951"/>
    </source>
</evidence>
<evidence type="ECO:0000313" key="10">
    <source>
        <dbReference type="Proteomes" id="UP001597511"/>
    </source>
</evidence>
<evidence type="ECO:0000256" key="6">
    <source>
        <dbReference type="ARBA" id="ARBA00023295"/>
    </source>
</evidence>
<sequence length="457" mass="52267">MKITSVLRYFTLILLLSAGLNLHSQTVYQPDWKSLDSRPAPQWFTDAKFGIFIHWGLYSVPAWATNSNADGFGSNYAEWYWERLNNKNLKIHKEFVDFHKKNYGPNFSYQDFVSGFKAELFDPQQWAKIFKDAGAKYVVLTSKHHDGFALWPSREAWNWNAMDVGPRRDLAGDLSKAVKASGLHMGFYYSLYEWYNPLYQQDVHKYVDEHMLPQMKDLVNRYQPDIFWPDGEWSQSDTTWKSKEFISWLFNESPVKDRVVVNDRWGTKDRIHGTFTTTEYGQGNASLNKPWEECRGIGESFGYNRNENLEQYLSSGALINLLVDVVSRGGNLLLNIGPAADGTIPVIMQQRLKDMGDWLTINGEAIYGTTAWKEAPVKKDIPVYYTRKGNDLYVISTKWQPAIAVPGIKKGKVTMLGYKGAVKHQQKGNVISITAPALTPADNPNSYAWVYKITGAF</sequence>
<protein>
    <recommendedName>
        <fullName evidence="3">alpha-L-fucosidase</fullName>
        <ecNumber evidence="3">3.2.1.51</ecNumber>
    </recommendedName>
</protein>
<dbReference type="EMBL" id="JBHUOZ010000003">
    <property type="protein sequence ID" value="MFD2920810.1"/>
    <property type="molecule type" value="Genomic_DNA"/>
</dbReference>
<reference evidence="10" key="1">
    <citation type="journal article" date="2019" name="Int. J. Syst. Evol. Microbiol.">
        <title>The Global Catalogue of Microorganisms (GCM) 10K type strain sequencing project: providing services to taxonomists for standard genome sequencing and annotation.</title>
        <authorList>
            <consortium name="The Broad Institute Genomics Platform"/>
            <consortium name="The Broad Institute Genome Sequencing Center for Infectious Disease"/>
            <person name="Wu L."/>
            <person name="Ma J."/>
        </authorList>
    </citation>
    <scope>NUCLEOTIDE SEQUENCE [LARGE SCALE GENOMIC DNA]</scope>
    <source>
        <strain evidence="10">KCTC 23299</strain>
    </source>
</reference>
<keyword evidence="6" id="KW-0326">Glycosidase</keyword>
<dbReference type="InterPro" id="IPR013780">
    <property type="entry name" value="Glyco_hydro_b"/>
</dbReference>
<dbReference type="SMART" id="SM00812">
    <property type="entry name" value="Alpha_L_fucos"/>
    <property type="match status" value="1"/>
</dbReference>
<evidence type="ECO:0000256" key="1">
    <source>
        <dbReference type="ARBA" id="ARBA00004071"/>
    </source>
</evidence>
<dbReference type="PANTHER" id="PTHR10030:SF37">
    <property type="entry name" value="ALPHA-L-FUCOSIDASE-RELATED"/>
    <property type="match status" value="1"/>
</dbReference>
<dbReference type="EC" id="3.2.1.51" evidence="3"/>
<keyword evidence="4" id="KW-0732">Signal</keyword>
<dbReference type="RefSeq" id="WP_386099885.1">
    <property type="nucleotide sequence ID" value="NZ_JBHUOZ010000003.1"/>
</dbReference>
<feature type="domain" description="Alpha-L-fucosidase C-terminal" evidence="8">
    <location>
        <begin position="382"/>
        <end position="454"/>
    </location>
</feature>
<proteinExistence type="inferred from homology"/>
<dbReference type="Pfam" id="PF16757">
    <property type="entry name" value="Fucosidase_C"/>
    <property type="match status" value="1"/>
</dbReference>
<evidence type="ECO:0000313" key="9">
    <source>
        <dbReference type="EMBL" id="MFD2920810.1"/>
    </source>
</evidence>
<gene>
    <name evidence="9" type="ORF">ACFS6H_13880</name>
</gene>
<evidence type="ECO:0000259" key="7">
    <source>
        <dbReference type="Pfam" id="PF01120"/>
    </source>
</evidence>
<evidence type="ECO:0000256" key="5">
    <source>
        <dbReference type="ARBA" id="ARBA00022801"/>
    </source>
</evidence>
<dbReference type="Pfam" id="PF01120">
    <property type="entry name" value="Alpha_L_fucos"/>
    <property type="match status" value="1"/>
</dbReference>
<dbReference type="PIRSF" id="PIRSF001092">
    <property type="entry name" value="Alpha-L-fucosidase"/>
    <property type="match status" value="1"/>
</dbReference>
<comment type="caution">
    <text evidence="9">The sequence shown here is derived from an EMBL/GenBank/DDBJ whole genome shotgun (WGS) entry which is preliminary data.</text>
</comment>
<evidence type="ECO:0000256" key="4">
    <source>
        <dbReference type="ARBA" id="ARBA00022729"/>
    </source>
</evidence>
<evidence type="ECO:0000259" key="8">
    <source>
        <dbReference type="Pfam" id="PF16757"/>
    </source>
</evidence>
<dbReference type="Gene3D" id="3.20.20.80">
    <property type="entry name" value="Glycosidases"/>
    <property type="match status" value="1"/>
</dbReference>
<name>A0ABW6A8Q4_9BACT</name>
<dbReference type="InterPro" id="IPR057739">
    <property type="entry name" value="Glyco_hydro_29_N"/>
</dbReference>
<dbReference type="SUPFAM" id="SSF51445">
    <property type="entry name" value="(Trans)glycosidases"/>
    <property type="match status" value="1"/>
</dbReference>
<keyword evidence="10" id="KW-1185">Reference proteome</keyword>
<feature type="domain" description="Glycoside hydrolase family 29 N-terminal" evidence="7">
    <location>
        <begin position="23"/>
        <end position="364"/>
    </location>
</feature>
<dbReference type="PRINTS" id="PR00741">
    <property type="entry name" value="GLHYDRLASE29"/>
</dbReference>
<comment type="function">
    <text evidence="1">Alpha-L-fucosidase is responsible for hydrolyzing the alpha-1,6-linked fucose joined to the reducing-end N-acetylglucosamine of the carbohydrate moieties of glycoproteins.</text>
</comment>
<dbReference type="InterPro" id="IPR017853">
    <property type="entry name" value="GH"/>
</dbReference>
<dbReference type="Gene3D" id="2.60.40.1180">
    <property type="entry name" value="Golgi alpha-mannosidase II"/>
    <property type="match status" value="1"/>
</dbReference>
<dbReference type="InterPro" id="IPR031919">
    <property type="entry name" value="Fucosidase_C"/>
</dbReference>
<evidence type="ECO:0000256" key="3">
    <source>
        <dbReference type="ARBA" id="ARBA00012662"/>
    </source>
</evidence>
<dbReference type="Proteomes" id="UP001597511">
    <property type="component" value="Unassembled WGS sequence"/>
</dbReference>
<keyword evidence="5" id="KW-0378">Hydrolase</keyword>
<dbReference type="InterPro" id="IPR016286">
    <property type="entry name" value="FUC_metazoa-typ"/>
</dbReference>
<dbReference type="PANTHER" id="PTHR10030">
    <property type="entry name" value="ALPHA-L-FUCOSIDASE"/>
    <property type="match status" value="1"/>
</dbReference>